<evidence type="ECO:0000256" key="5">
    <source>
        <dbReference type="ARBA" id="ARBA00022692"/>
    </source>
</evidence>
<evidence type="ECO:0000256" key="4">
    <source>
        <dbReference type="ARBA" id="ARBA00022475"/>
    </source>
</evidence>
<evidence type="ECO:0000256" key="3">
    <source>
        <dbReference type="ARBA" id="ARBA00022448"/>
    </source>
</evidence>
<feature type="compositionally biased region" description="Pro residues" evidence="8">
    <location>
        <begin position="674"/>
        <end position="687"/>
    </location>
</feature>
<keyword evidence="5 9" id="KW-0812">Transmembrane</keyword>
<dbReference type="EMBL" id="LR743504">
    <property type="protein sequence ID" value="CAA2107486.1"/>
    <property type="molecule type" value="Genomic_DNA"/>
</dbReference>
<dbReference type="Pfam" id="PF01594">
    <property type="entry name" value="AI-2E_transport"/>
    <property type="match status" value="2"/>
</dbReference>
<evidence type="ECO:0000313" key="10">
    <source>
        <dbReference type="EMBL" id="CAA2107486.1"/>
    </source>
</evidence>
<comment type="similarity">
    <text evidence="2">Belongs to the autoinducer-2 exporter (AI-2E) (TC 2.A.86) family.</text>
</comment>
<dbReference type="AlphaFoldDB" id="A0A679J515"/>
<dbReference type="PANTHER" id="PTHR21716">
    <property type="entry name" value="TRANSMEMBRANE PROTEIN"/>
    <property type="match status" value="1"/>
</dbReference>
<dbReference type="InterPro" id="IPR002549">
    <property type="entry name" value="AI-2E-like"/>
</dbReference>
<evidence type="ECO:0000256" key="8">
    <source>
        <dbReference type="SAM" id="MobiDB-lite"/>
    </source>
</evidence>
<feature type="compositionally biased region" description="Low complexity" evidence="8">
    <location>
        <begin position="9"/>
        <end position="37"/>
    </location>
</feature>
<accession>A0A679J515</accession>
<protein>
    <submittedName>
        <fullName evidence="10">AI-2 transport protein TqsA</fullName>
    </submittedName>
</protein>
<feature type="region of interest" description="Disordered" evidence="8">
    <location>
        <begin position="1"/>
        <end position="47"/>
    </location>
</feature>
<evidence type="ECO:0000256" key="1">
    <source>
        <dbReference type="ARBA" id="ARBA00004651"/>
    </source>
</evidence>
<organism evidence="10">
    <name type="scientific">Methylobacterium bullatum</name>
    <dbReference type="NCBI Taxonomy" id="570505"/>
    <lineage>
        <taxon>Bacteria</taxon>
        <taxon>Pseudomonadati</taxon>
        <taxon>Pseudomonadota</taxon>
        <taxon>Alphaproteobacteria</taxon>
        <taxon>Hyphomicrobiales</taxon>
        <taxon>Methylobacteriaceae</taxon>
        <taxon>Methylobacterium</taxon>
    </lineage>
</organism>
<comment type="subcellular location">
    <subcellularLocation>
        <location evidence="1">Cell membrane</location>
        <topology evidence="1">Multi-pass membrane protein</topology>
    </subcellularLocation>
</comment>
<dbReference type="GO" id="GO:0005886">
    <property type="term" value="C:plasma membrane"/>
    <property type="evidence" value="ECO:0007669"/>
    <property type="project" value="UniProtKB-SubCell"/>
</dbReference>
<feature type="compositionally biased region" description="Basic and acidic residues" evidence="8">
    <location>
        <begin position="183"/>
        <end position="197"/>
    </location>
</feature>
<feature type="transmembrane region" description="Helical" evidence="9">
    <location>
        <begin position="62"/>
        <end position="82"/>
    </location>
</feature>
<keyword evidence="7 9" id="KW-0472">Membrane</keyword>
<evidence type="ECO:0000256" key="7">
    <source>
        <dbReference type="ARBA" id="ARBA00023136"/>
    </source>
</evidence>
<keyword evidence="3" id="KW-0813">Transport</keyword>
<sequence length="695" mass="73877">MATPTPAEAASPQAPKAGSAGAKSSAGAQSSVSGKSGISRATPLRDPMLPPRATRIVAAESLPPSLASPLIVTALIVSGLYIGRDVLIPIAIAVLLSFVLGPIVYLLRRLRFGRFLSVAASVVMALGVAAALATLIGVQLADLAKDVPRYRTTIEKKVEGLRDSPAGRLADYVANIGRTMHQGGEESAKPEPPKPEAGKPNAPPPEKPVVVEVKERAPDPLALANTILSPILHPLATIGIVFIVLLFLLMQREDLRDRMIRLVGSSDLHRTTVAMDDAARRLSRYFLVQLALNAAFGMVIGICLSVIGVPNPALWGIFSALMRFVPYIGAALAALFPLALAAAVDPGWSMVIATLAVFLILEPLTGHVIEPMLYGQSTGMSPFAVLVSALFWTWLWGPVGLLLSTPLTVCLVVLGRHVDKLEFLDVLFGDRPALTPVENFYQRILADDPEEAEEHAELILKECSLSSYYDDVVLKGLELAARDAARGVLTPEQKNDIRDTVAVLIAGLDRREVEVPDDDFAIPDDIPEAWKQDGAVLCVTGRSFVDESACTILAQLLNKRGIGTRIVPFSDVARVQIDGFDPGPARMICIVSLAINGEPTHLRRLVGRLKNRMPGLPIVVGLWQADHEILNDEGQRAAIGADTHVSSLDAALQAVLAQAGTTASVATAESTEPEIPPETPPELPPSAPVAAAIAT</sequence>
<feature type="transmembrane region" description="Helical" evidence="9">
    <location>
        <begin position="313"/>
        <end position="336"/>
    </location>
</feature>
<feature type="region of interest" description="Disordered" evidence="8">
    <location>
        <begin position="182"/>
        <end position="207"/>
    </location>
</feature>
<proteinExistence type="inferred from homology"/>
<gene>
    <name evidence="10" type="primary">tqsA_2</name>
    <name evidence="10" type="ORF">MBUL_04184</name>
</gene>
<keyword evidence="4" id="KW-1003">Cell membrane</keyword>
<feature type="transmembrane region" description="Helical" evidence="9">
    <location>
        <begin position="88"/>
        <end position="107"/>
    </location>
</feature>
<feature type="transmembrane region" description="Helical" evidence="9">
    <location>
        <begin position="389"/>
        <end position="414"/>
    </location>
</feature>
<evidence type="ECO:0000256" key="6">
    <source>
        <dbReference type="ARBA" id="ARBA00022989"/>
    </source>
</evidence>
<dbReference type="PANTHER" id="PTHR21716:SF53">
    <property type="entry name" value="PERMEASE PERM-RELATED"/>
    <property type="match status" value="1"/>
</dbReference>
<reference evidence="10" key="1">
    <citation type="submission" date="2019-12" db="EMBL/GenBank/DDBJ databases">
        <authorList>
            <person name="Cremers G."/>
        </authorList>
    </citation>
    <scope>NUCLEOTIDE SEQUENCE</scope>
    <source>
        <strain evidence="10">Mbul1</strain>
    </source>
</reference>
<feature type="transmembrane region" description="Helical" evidence="9">
    <location>
        <begin position="119"/>
        <end position="141"/>
    </location>
</feature>
<feature type="region of interest" description="Disordered" evidence="8">
    <location>
        <begin position="668"/>
        <end position="695"/>
    </location>
</feature>
<evidence type="ECO:0000256" key="2">
    <source>
        <dbReference type="ARBA" id="ARBA00009773"/>
    </source>
</evidence>
<feature type="transmembrane region" description="Helical" evidence="9">
    <location>
        <begin position="348"/>
        <end position="369"/>
    </location>
</feature>
<keyword evidence="6 9" id="KW-1133">Transmembrane helix</keyword>
<feature type="transmembrane region" description="Helical" evidence="9">
    <location>
        <begin position="231"/>
        <end position="250"/>
    </location>
</feature>
<name>A0A679J515_9HYPH</name>
<feature type="transmembrane region" description="Helical" evidence="9">
    <location>
        <begin position="285"/>
        <end position="307"/>
    </location>
</feature>
<evidence type="ECO:0000256" key="9">
    <source>
        <dbReference type="SAM" id="Phobius"/>
    </source>
</evidence>